<dbReference type="eggNOG" id="ENOG502S5VM">
    <property type="taxonomic scope" value="Eukaryota"/>
</dbReference>
<proteinExistence type="predicted"/>
<feature type="region of interest" description="Disordered" evidence="1">
    <location>
        <begin position="457"/>
        <end position="488"/>
    </location>
</feature>
<dbReference type="OrthoDB" id="5361617at2759"/>
<feature type="region of interest" description="Disordered" evidence="1">
    <location>
        <begin position="311"/>
        <end position="349"/>
    </location>
</feature>
<keyword evidence="3" id="KW-1185">Reference proteome</keyword>
<evidence type="ECO:0000256" key="1">
    <source>
        <dbReference type="SAM" id="MobiDB-lite"/>
    </source>
</evidence>
<accession>N1Q5C6</accession>
<dbReference type="EMBL" id="KB446535">
    <property type="protein sequence ID" value="EME50169.1"/>
    <property type="molecule type" value="Genomic_DNA"/>
</dbReference>
<dbReference type="Gene3D" id="3.40.50.1010">
    <property type="entry name" value="5'-nuclease"/>
    <property type="match status" value="1"/>
</dbReference>
<organism evidence="2 3">
    <name type="scientific">Dothistroma septosporum (strain NZE10 / CBS 128990)</name>
    <name type="common">Red band needle blight fungus</name>
    <name type="synonym">Mycosphaerella pini</name>
    <dbReference type="NCBI Taxonomy" id="675120"/>
    <lineage>
        <taxon>Eukaryota</taxon>
        <taxon>Fungi</taxon>
        <taxon>Dikarya</taxon>
        <taxon>Ascomycota</taxon>
        <taxon>Pezizomycotina</taxon>
        <taxon>Dothideomycetes</taxon>
        <taxon>Dothideomycetidae</taxon>
        <taxon>Mycosphaerellales</taxon>
        <taxon>Mycosphaerellaceae</taxon>
        <taxon>Dothistroma</taxon>
    </lineage>
</organism>
<evidence type="ECO:0000313" key="3">
    <source>
        <dbReference type="Proteomes" id="UP000016933"/>
    </source>
</evidence>
<dbReference type="Proteomes" id="UP000016933">
    <property type="component" value="Unassembled WGS sequence"/>
</dbReference>
<dbReference type="AlphaFoldDB" id="N1Q5C6"/>
<feature type="region of interest" description="Disordered" evidence="1">
    <location>
        <begin position="387"/>
        <end position="422"/>
    </location>
</feature>
<dbReference type="OMA" id="KVFHCVV"/>
<feature type="compositionally biased region" description="Polar residues" evidence="1">
    <location>
        <begin position="1"/>
        <end position="21"/>
    </location>
</feature>
<dbReference type="HOGENOM" id="CLU_647214_0_0_1"/>
<reference evidence="3" key="1">
    <citation type="journal article" date="2012" name="PLoS Genet.">
        <title>The genomes of the fungal plant pathogens Cladosporium fulvum and Dothistroma septosporum reveal adaptation to different hosts and lifestyles but also signatures of common ancestry.</title>
        <authorList>
            <person name="de Wit P.J.G.M."/>
            <person name="van der Burgt A."/>
            <person name="Oekmen B."/>
            <person name="Stergiopoulos I."/>
            <person name="Abd-Elsalam K.A."/>
            <person name="Aerts A.L."/>
            <person name="Bahkali A.H."/>
            <person name="Beenen H.G."/>
            <person name="Chettri P."/>
            <person name="Cox M.P."/>
            <person name="Datema E."/>
            <person name="de Vries R.P."/>
            <person name="Dhillon B."/>
            <person name="Ganley A.R."/>
            <person name="Griffiths S.A."/>
            <person name="Guo Y."/>
            <person name="Hamelin R.C."/>
            <person name="Henrissat B."/>
            <person name="Kabir M.S."/>
            <person name="Jashni M.K."/>
            <person name="Kema G."/>
            <person name="Klaubauf S."/>
            <person name="Lapidus A."/>
            <person name="Levasseur A."/>
            <person name="Lindquist E."/>
            <person name="Mehrabi R."/>
            <person name="Ohm R.A."/>
            <person name="Owen T.J."/>
            <person name="Salamov A."/>
            <person name="Schwelm A."/>
            <person name="Schijlen E."/>
            <person name="Sun H."/>
            <person name="van den Burg H.A."/>
            <person name="van Ham R.C.H.J."/>
            <person name="Zhang S."/>
            <person name="Goodwin S.B."/>
            <person name="Grigoriev I.V."/>
            <person name="Collemare J."/>
            <person name="Bradshaw R.E."/>
        </authorList>
    </citation>
    <scope>NUCLEOTIDE SEQUENCE [LARGE SCALE GENOMIC DNA]</scope>
    <source>
        <strain evidence="3">NZE10 / CBS 128990</strain>
    </source>
</reference>
<reference evidence="2 3" key="2">
    <citation type="journal article" date="2012" name="PLoS Pathog.">
        <title>Diverse lifestyles and strategies of plant pathogenesis encoded in the genomes of eighteen Dothideomycetes fungi.</title>
        <authorList>
            <person name="Ohm R.A."/>
            <person name="Feau N."/>
            <person name="Henrissat B."/>
            <person name="Schoch C.L."/>
            <person name="Horwitz B.A."/>
            <person name="Barry K.W."/>
            <person name="Condon B.J."/>
            <person name="Copeland A.C."/>
            <person name="Dhillon B."/>
            <person name="Glaser F."/>
            <person name="Hesse C.N."/>
            <person name="Kosti I."/>
            <person name="LaButti K."/>
            <person name="Lindquist E.A."/>
            <person name="Lucas S."/>
            <person name="Salamov A.A."/>
            <person name="Bradshaw R.E."/>
            <person name="Ciuffetti L."/>
            <person name="Hamelin R.C."/>
            <person name="Kema G.H.J."/>
            <person name="Lawrence C."/>
            <person name="Scott J.A."/>
            <person name="Spatafora J.W."/>
            <person name="Turgeon B.G."/>
            <person name="de Wit P.J.G.M."/>
            <person name="Zhong S."/>
            <person name="Goodwin S.B."/>
            <person name="Grigoriev I.V."/>
        </authorList>
    </citation>
    <scope>NUCLEOTIDE SEQUENCE [LARGE SCALE GENOMIC DNA]</scope>
    <source>
        <strain evidence="3">NZE10 / CBS 128990</strain>
    </source>
</reference>
<protein>
    <submittedName>
        <fullName evidence="2">Uncharacterized protein</fullName>
    </submittedName>
</protein>
<name>N1Q5C6_DOTSN</name>
<gene>
    <name evidence="2" type="ORF">DOTSEDRAFT_68887</name>
</gene>
<feature type="region of interest" description="Disordered" evidence="1">
    <location>
        <begin position="1"/>
        <end position="50"/>
    </location>
</feature>
<dbReference type="STRING" id="675120.N1Q5C6"/>
<evidence type="ECO:0000313" key="2">
    <source>
        <dbReference type="EMBL" id="EME50169.1"/>
    </source>
</evidence>
<sequence>MEPLPASTTDMNETSSMTPPATTAKPAVMRTRQRPVSQQGTPPPPRSIAAKPTRKIFNCIVDDSALVAGVKKSTRNGIRQWVRNGQIRLFVPLHALEELSRQKGGKHKHAEDVRETLQWLDEATTKHPNVVTLQGADETYEKWAEVEKHAVPRGLFSEYDHDLETEAESNGLSEDVNTKLDISNLDVKGSVSSQGSAATGSLSPSSLKSVRSSISALSPPTSPAKANASPIRNLSAIAAPMSRPQSSSASVPQTLQPLFNYILWRIHQENDPVAALESFIFLCNDERKVSFAKGFDIKSKRLEQLREAISREDRDSKNRQALLNRENERLGTPTGQASTENKGDAEAVAQATPPKAPAAMLQKHQTNVIDPNAFDRGVSMKPATAVQQPAMPPKSPHLTHSHRGPSRGAHALPFAPRGNMRGNMRGNFRCSTRGRGNFGPGRGGFADNSNALELAQQEGQIDPDSFSRPDARGGMNGGRGVRKLWVPT</sequence>